<accession>A0A8H3UYP7</accession>
<feature type="region of interest" description="Disordered" evidence="1">
    <location>
        <begin position="1036"/>
        <end position="1079"/>
    </location>
</feature>
<feature type="region of interest" description="Disordered" evidence="1">
    <location>
        <begin position="221"/>
        <end position="252"/>
    </location>
</feature>
<feature type="region of interest" description="Disordered" evidence="1">
    <location>
        <begin position="1092"/>
        <end position="1207"/>
    </location>
</feature>
<feature type="compositionally biased region" description="Polar residues" evidence="1">
    <location>
        <begin position="469"/>
        <end position="480"/>
    </location>
</feature>
<feature type="compositionally biased region" description="Low complexity" evidence="1">
    <location>
        <begin position="581"/>
        <end position="596"/>
    </location>
</feature>
<feature type="region of interest" description="Disordered" evidence="1">
    <location>
        <begin position="160"/>
        <end position="196"/>
    </location>
</feature>
<evidence type="ECO:0000313" key="3">
    <source>
        <dbReference type="Proteomes" id="UP000447873"/>
    </source>
</evidence>
<evidence type="ECO:0000313" key="2">
    <source>
        <dbReference type="EMBL" id="KAE9978800.1"/>
    </source>
</evidence>
<feature type="compositionally biased region" description="Polar residues" evidence="1">
    <location>
        <begin position="1111"/>
        <end position="1135"/>
    </location>
</feature>
<comment type="caution">
    <text evidence="2">The sequence shown here is derived from an EMBL/GenBank/DDBJ whole genome shotgun (WGS) entry which is preliminary data.</text>
</comment>
<feature type="compositionally biased region" description="Polar residues" evidence="1">
    <location>
        <begin position="489"/>
        <end position="503"/>
    </location>
</feature>
<gene>
    <name evidence="2" type="ORF">EG328_001256</name>
</gene>
<feature type="compositionally biased region" description="Polar residues" evidence="1">
    <location>
        <begin position="795"/>
        <end position="816"/>
    </location>
</feature>
<proteinExistence type="predicted"/>
<name>A0A8H3UYP7_VENIN</name>
<feature type="compositionally biased region" description="Low complexity" evidence="1">
    <location>
        <begin position="915"/>
        <end position="927"/>
    </location>
</feature>
<feature type="compositionally biased region" description="Acidic residues" evidence="1">
    <location>
        <begin position="443"/>
        <end position="468"/>
    </location>
</feature>
<feature type="compositionally biased region" description="Basic and acidic residues" evidence="1">
    <location>
        <begin position="955"/>
        <end position="969"/>
    </location>
</feature>
<feature type="region of interest" description="Disordered" evidence="1">
    <location>
        <begin position="723"/>
        <end position="862"/>
    </location>
</feature>
<dbReference type="Proteomes" id="UP000447873">
    <property type="component" value="Unassembled WGS sequence"/>
</dbReference>
<feature type="compositionally biased region" description="Polar residues" evidence="1">
    <location>
        <begin position="522"/>
        <end position="568"/>
    </location>
</feature>
<feature type="compositionally biased region" description="Basic and acidic residues" evidence="1">
    <location>
        <begin position="1099"/>
        <end position="1109"/>
    </location>
</feature>
<feature type="region of interest" description="Disordered" evidence="1">
    <location>
        <begin position="909"/>
        <end position="941"/>
    </location>
</feature>
<feature type="compositionally biased region" description="Low complexity" evidence="1">
    <location>
        <begin position="817"/>
        <end position="832"/>
    </location>
</feature>
<reference evidence="2 3" key="1">
    <citation type="submission" date="2018-12" db="EMBL/GenBank/DDBJ databases">
        <title>Venturia inaequalis Genome Resource.</title>
        <authorList>
            <person name="Lichtner F.J."/>
        </authorList>
    </citation>
    <scope>NUCLEOTIDE SEQUENCE [LARGE SCALE GENOMIC DNA]</scope>
    <source>
        <strain evidence="2 3">120213</strain>
    </source>
</reference>
<sequence length="1376" mass="148150">MSLSGLDAPAVDAAEKKVLQERGSWFLLNYTSRDCIEVLAQGVKGLAEMRDTAEIYYNGTRPTDSPPGPLYGMIDFRRRKILVKLVLEGTSRLVQARVQVHWNSVTSRFASHDSLFESTSTDELNEAGFLAHIELHSGRSSAGSVSKRLHLSGISEEDLEAAPSFAGEKSENLEGPNASKSEETKSNDLLTPVDQISHPQRITSLVTAAAATSAALQESLASSSQVNEAPDTSISPQQSLERPITADRGNDDRESMYLVNVSSADTYPPALDVGERRFSTASGRPSTSDIYSTSLYDYDMLYKPKVKLGPRPSQDRRPPSSKGSAVATLPAGLRSSRVGLSTVRPSSRDSTATRPKSRDSQRSTYKVPPPPPIPESSPYNLAPRPSSSGNSVKSLPATLPKSPGMSREKQRLMKFREMYREKEKSKEKVPVGLSRAERTNAASEEDALAEDADNEAEADDQNELDTMDENGQITMQSLPVQSPERSKRNASGSIVLKQTTPMTPSEEFPRTSRESLVATPGIENTSSPISTGDSSGRAASTRPTSVSDSSEFGRSVGSSGATEVTTPLTAEKRSPDEDAYSTTTSSTTPTGNSTATAKPEGTEKDPSPERMLSTSSVLSASERRQMRRALVSPITVPADINNFSDAHQTDSEADVSYDEDLMDELDNAVFVEAKSMLVSKSPITPYFSKRPCTLMSDSTTPMPTPLLAGCSPLPSPTVIIVERTPTGSPARGPRKSPLIGTSESGVSDMILTPQLSEEELTKTSSGDGDRITNVKDATKTAAKRDGDDQEKLELSESQPSFPMRSASSTTLNSAGKTPSFTLLTPTFPTVSPMPRSPAGSFISNIRKQREEAPVVSKKGTRLGSGVASKIEALQRSFSRGASAGDAAPLPLPSNRSFSNSRKPLLAQRVGSLNDPPRSSTPPRSSSSNFHPSFPVGDVGSMRGRALSKGSFMSFDSHETKNSTPARDHSSGSVGPHRLDHRRRGLYDSPSLPTVEFNGHDTVQVKATIVRTDGAHTKANSQQLMESPLVVTQRCGTSPLPASTIPPPVTVLPAREKSPTKDSKDSKHNRQRSSISAAFRGIKSPSAVTLAETVSSQGLTERETNNKRQSVDLGSSWRTLSRRASVQLSRSPSAVRTPTIEKPGTPFSRSLSAKGSDRQSLASPPAASGDHRPSLGRSMSVSSMDSTTTTDSQQNGNDSKKKGNRASRLMKRMSSGMSSIASVTRAQLGTLNEVENNKRASVLEETEENLRGAGWTAIEIGELNVQFPDTLLWKYRYINIDVDGFLIMRPFQQSKHKTAAATNADKKLERRYHISQFYPPFAPDMERMEMPFSVVLDFSEDAEGGFGGGCLQVAAQSGKGQGQVLNSLTAAHRAWAC</sequence>
<feature type="compositionally biased region" description="Polar residues" evidence="1">
    <location>
        <begin position="343"/>
        <end position="354"/>
    </location>
</feature>
<feature type="region of interest" description="Disordered" evidence="1">
    <location>
        <begin position="954"/>
        <end position="992"/>
    </location>
</feature>
<feature type="compositionally biased region" description="Basic and acidic residues" evidence="1">
    <location>
        <begin position="406"/>
        <end position="429"/>
    </location>
</feature>
<feature type="compositionally biased region" description="Low complexity" evidence="1">
    <location>
        <begin position="1177"/>
        <end position="1191"/>
    </location>
</feature>
<feature type="compositionally biased region" description="Basic and acidic residues" evidence="1">
    <location>
        <begin position="767"/>
        <end position="794"/>
    </location>
</feature>
<dbReference type="EMBL" id="WNWS01000129">
    <property type="protein sequence ID" value="KAE9978800.1"/>
    <property type="molecule type" value="Genomic_DNA"/>
</dbReference>
<feature type="compositionally biased region" description="Polar residues" evidence="1">
    <location>
        <begin position="225"/>
        <end position="240"/>
    </location>
</feature>
<feature type="region of interest" description="Disordered" evidence="1">
    <location>
        <begin position="305"/>
        <end position="624"/>
    </location>
</feature>
<evidence type="ECO:0000256" key="1">
    <source>
        <dbReference type="SAM" id="MobiDB-lite"/>
    </source>
</evidence>
<feature type="compositionally biased region" description="Polar residues" evidence="1">
    <location>
        <begin position="1146"/>
        <end position="1161"/>
    </location>
</feature>
<organism evidence="2 3">
    <name type="scientific">Venturia inaequalis</name>
    <name type="common">Apple scab fungus</name>
    <dbReference type="NCBI Taxonomy" id="5025"/>
    <lineage>
        <taxon>Eukaryota</taxon>
        <taxon>Fungi</taxon>
        <taxon>Dikarya</taxon>
        <taxon>Ascomycota</taxon>
        <taxon>Pezizomycotina</taxon>
        <taxon>Dothideomycetes</taxon>
        <taxon>Pleosporomycetidae</taxon>
        <taxon>Venturiales</taxon>
        <taxon>Venturiaceae</taxon>
        <taxon>Venturia</taxon>
    </lineage>
</organism>
<feature type="compositionally biased region" description="Basic and acidic residues" evidence="1">
    <location>
        <begin position="1053"/>
        <end position="1067"/>
    </location>
</feature>
<evidence type="ECO:0008006" key="4">
    <source>
        <dbReference type="Google" id="ProtNLM"/>
    </source>
</evidence>
<protein>
    <recommendedName>
        <fullName evidence="4">GPI-anchored cell surface glycoprotein</fullName>
    </recommendedName>
</protein>